<gene>
    <name evidence="10" type="ORF">CLOSPI_00203</name>
</gene>
<dbReference type="GO" id="GO:0005829">
    <property type="term" value="C:cytosol"/>
    <property type="evidence" value="ECO:0007669"/>
    <property type="project" value="TreeGrafter"/>
</dbReference>
<reference evidence="10" key="2">
    <citation type="submission" date="2014-06" db="EMBL/GenBank/DDBJ databases">
        <title>Draft genome sequence of Clostridium spiroforme (DSM 1552).</title>
        <authorList>
            <person name="Sudarsanam P."/>
            <person name="Ley R."/>
            <person name="Guruge J."/>
            <person name="Turnbaugh P.J."/>
            <person name="Mahowald M."/>
            <person name="Liep D."/>
            <person name="Gordon J."/>
        </authorList>
    </citation>
    <scope>NUCLEOTIDE SEQUENCE</scope>
    <source>
        <strain evidence="10">DSM 1552</strain>
    </source>
</reference>
<reference evidence="10" key="1">
    <citation type="submission" date="2008-02" db="EMBL/GenBank/DDBJ databases">
        <authorList>
            <person name="Fulton L."/>
            <person name="Clifton S."/>
            <person name="Fulton B."/>
            <person name="Xu J."/>
            <person name="Minx P."/>
            <person name="Pepin K.H."/>
            <person name="Johnson M."/>
            <person name="Thiruvilangam P."/>
            <person name="Bhonagiri V."/>
            <person name="Nash W.E."/>
            <person name="Mardis E.R."/>
            <person name="Wilson R.K."/>
        </authorList>
    </citation>
    <scope>NUCLEOTIDE SEQUENCE [LARGE SCALE GENOMIC DNA]</scope>
    <source>
        <strain evidence="10">DSM 1552</strain>
    </source>
</reference>
<evidence type="ECO:0000256" key="6">
    <source>
        <dbReference type="PROSITE-ProRule" id="PRU00169"/>
    </source>
</evidence>
<dbReference type="eggNOG" id="COG0745">
    <property type="taxonomic scope" value="Bacteria"/>
</dbReference>
<dbReference type="GO" id="GO:0000156">
    <property type="term" value="F:phosphorelay response regulator activity"/>
    <property type="evidence" value="ECO:0007669"/>
    <property type="project" value="TreeGrafter"/>
</dbReference>
<evidence type="ECO:0000259" key="8">
    <source>
        <dbReference type="PROSITE" id="PS50110"/>
    </source>
</evidence>
<evidence type="ECO:0000256" key="1">
    <source>
        <dbReference type="ARBA" id="ARBA00022553"/>
    </source>
</evidence>
<feature type="DNA-binding region" description="OmpR/PhoB-type" evidence="7">
    <location>
        <begin position="168"/>
        <end position="266"/>
    </location>
</feature>
<dbReference type="GO" id="GO:0000976">
    <property type="term" value="F:transcription cis-regulatory region binding"/>
    <property type="evidence" value="ECO:0007669"/>
    <property type="project" value="TreeGrafter"/>
</dbReference>
<dbReference type="SMART" id="SM00862">
    <property type="entry name" value="Trans_reg_C"/>
    <property type="match status" value="1"/>
</dbReference>
<dbReference type="CDD" id="cd00383">
    <property type="entry name" value="trans_reg_C"/>
    <property type="match status" value="1"/>
</dbReference>
<evidence type="ECO:0000256" key="2">
    <source>
        <dbReference type="ARBA" id="ARBA00023012"/>
    </source>
</evidence>
<dbReference type="FunFam" id="1.10.10.10:FF:000018">
    <property type="entry name" value="DNA-binding response regulator ResD"/>
    <property type="match status" value="1"/>
</dbReference>
<dbReference type="STRING" id="428126.CLOSPI_00203"/>
<dbReference type="InterPro" id="IPR001789">
    <property type="entry name" value="Sig_transdc_resp-reg_receiver"/>
</dbReference>
<keyword evidence="11" id="KW-1185">Reference proteome</keyword>
<dbReference type="SUPFAM" id="SSF46894">
    <property type="entry name" value="C-terminal effector domain of the bipartite response regulators"/>
    <property type="match status" value="1"/>
</dbReference>
<evidence type="ECO:0000256" key="4">
    <source>
        <dbReference type="ARBA" id="ARBA00023125"/>
    </source>
</evidence>
<evidence type="ECO:0000313" key="11">
    <source>
        <dbReference type="Proteomes" id="UP000004910"/>
    </source>
</evidence>
<feature type="domain" description="Response regulatory" evidence="8">
    <location>
        <begin position="38"/>
        <end position="151"/>
    </location>
</feature>
<protein>
    <submittedName>
        <fullName evidence="10">Response regulator receiver domain protein</fullName>
    </submittedName>
</protein>
<evidence type="ECO:0000259" key="9">
    <source>
        <dbReference type="PROSITE" id="PS51755"/>
    </source>
</evidence>
<proteinExistence type="predicted"/>
<keyword evidence="4 7" id="KW-0238">DNA-binding</keyword>
<sequence length="271" mass="31583">MYIKKIFRKSFESFLSFLIYKHYNVDIKGRNVKMNQDNILVVEDEIEIAKAIEIYLKSQNYNVYIANNGLEGLKIIEQHPIHLAIVDIMMPVMDGIEMTMKIREQYDFPIIFLSAKSEDIDKITGLNIGGDDYVTKPFVPMELLARVSSQLRRYHKFLNIIDQKQENTHKYIVGGLELDIDTKEVIIDGKIVKVTPIELKILELLMEKPGRVFSSEQIYENVWHEAAINTETVMVHIRNLREKIEINPSNPQYLKVVWGVGYKIEKQANHE</sequence>
<dbReference type="SMART" id="SM00448">
    <property type="entry name" value="REC"/>
    <property type="match status" value="1"/>
</dbReference>
<dbReference type="PROSITE" id="PS51755">
    <property type="entry name" value="OMPR_PHOB"/>
    <property type="match status" value="1"/>
</dbReference>
<accession>B1BZ46</accession>
<evidence type="ECO:0000256" key="7">
    <source>
        <dbReference type="PROSITE-ProRule" id="PRU01091"/>
    </source>
</evidence>
<dbReference type="Gene3D" id="6.10.250.690">
    <property type="match status" value="1"/>
</dbReference>
<dbReference type="Pfam" id="PF00072">
    <property type="entry name" value="Response_reg"/>
    <property type="match status" value="1"/>
</dbReference>
<dbReference type="EMBL" id="ABIK02000004">
    <property type="protein sequence ID" value="EDS75693.1"/>
    <property type="molecule type" value="Genomic_DNA"/>
</dbReference>
<dbReference type="InterPro" id="IPR001867">
    <property type="entry name" value="OmpR/PhoB-type_DNA-bd"/>
</dbReference>
<dbReference type="Pfam" id="PF00486">
    <property type="entry name" value="Trans_reg_C"/>
    <property type="match status" value="1"/>
</dbReference>
<dbReference type="AlphaFoldDB" id="B1BZ46"/>
<dbReference type="GO" id="GO:0006355">
    <property type="term" value="P:regulation of DNA-templated transcription"/>
    <property type="evidence" value="ECO:0007669"/>
    <property type="project" value="InterPro"/>
</dbReference>
<dbReference type="PANTHER" id="PTHR48111:SF2">
    <property type="entry name" value="RESPONSE REGULATOR SAER"/>
    <property type="match status" value="1"/>
</dbReference>
<keyword evidence="5" id="KW-0804">Transcription</keyword>
<keyword evidence="3" id="KW-0805">Transcription regulation</keyword>
<dbReference type="Gene3D" id="1.10.10.10">
    <property type="entry name" value="Winged helix-like DNA-binding domain superfamily/Winged helix DNA-binding domain"/>
    <property type="match status" value="1"/>
</dbReference>
<dbReference type="PANTHER" id="PTHR48111">
    <property type="entry name" value="REGULATOR OF RPOS"/>
    <property type="match status" value="1"/>
</dbReference>
<feature type="modified residue" description="4-aspartylphosphate" evidence="6">
    <location>
        <position position="87"/>
    </location>
</feature>
<feature type="domain" description="OmpR/PhoB-type" evidence="9">
    <location>
        <begin position="168"/>
        <end position="266"/>
    </location>
</feature>
<dbReference type="InterPro" id="IPR016032">
    <property type="entry name" value="Sig_transdc_resp-reg_C-effctor"/>
</dbReference>
<dbReference type="GO" id="GO:0032993">
    <property type="term" value="C:protein-DNA complex"/>
    <property type="evidence" value="ECO:0007669"/>
    <property type="project" value="TreeGrafter"/>
</dbReference>
<evidence type="ECO:0000313" key="10">
    <source>
        <dbReference type="EMBL" id="EDS75693.1"/>
    </source>
</evidence>
<evidence type="ECO:0000256" key="5">
    <source>
        <dbReference type="ARBA" id="ARBA00023163"/>
    </source>
</evidence>
<name>B1BZ46_9FIRM</name>
<dbReference type="PROSITE" id="PS50110">
    <property type="entry name" value="RESPONSE_REGULATORY"/>
    <property type="match status" value="1"/>
</dbReference>
<dbReference type="Proteomes" id="UP000004910">
    <property type="component" value="Unassembled WGS sequence"/>
</dbReference>
<dbReference type="SUPFAM" id="SSF52172">
    <property type="entry name" value="CheY-like"/>
    <property type="match status" value="1"/>
</dbReference>
<organism evidence="10 11">
    <name type="scientific">Thomasclavelia spiroformis DSM 1552</name>
    <dbReference type="NCBI Taxonomy" id="428126"/>
    <lineage>
        <taxon>Bacteria</taxon>
        <taxon>Bacillati</taxon>
        <taxon>Bacillota</taxon>
        <taxon>Erysipelotrichia</taxon>
        <taxon>Erysipelotrichales</taxon>
        <taxon>Coprobacillaceae</taxon>
        <taxon>Thomasclavelia</taxon>
    </lineage>
</organism>
<dbReference type="Gene3D" id="3.40.50.2300">
    <property type="match status" value="1"/>
</dbReference>
<dbReference type="InterPro" id="IPR039420">
    <property type="entry name" value="WalR-like"/>
</dbReference>
<dbReference type="CDD" id="cd17574">
    <property type="entry name" value="REC_OmpR"/>
    <property type="match status" value="1"/>
</dbReference>
<dbReference type="HOGENOM" id="CLU_000445_30_4_9"/>
<evidence type="ECO:0000256" key="3">
    <source>
        <dbReference type="ARBA" id="ARBA00023015"/>
    </source>
</evidence>
<dbReference type="InterPro" id="IPR036388">
    <property type="entry name" value="WH-like_DNA-bd_sf"/>
</dbReference>
<dbReference type="InterPro" id="IPR011006">
    <property type="entry name" value="CheY-like_superfamily"/>
</dbReference>
<keyword evidence="2" id="KW-0902">Two-component regulatory system</keyword>
<keyword evidence="1 6" id="KW-0597">Phosphoprotein</keyword>
<comment type="caution">
    <text evidence="10">The sequence shown here is derived from an EMBL/GenBank/DDBJ whole genome shotgun (WGS) entry which is preliminary data.</text>
</comment>